<evidence type="ECO:0000313" key="1">
    <source>
        <dbReference type="EMBL" id="MBP2024767.1"/>
    </source>
</evidence>
<organism evidence="1 2">
    <name type="scientific">Peptoniphilus stercorisuis</name>
    <dbReference type="NCBI Taxonomy" id="1436965"/>
    <lineage>
        <taxon>Bacteria</taxon>
        <taxon>Bacillati</taxon>
        <taxon>Bacillota</taxon>
        <taxon>Tissierellia</taxon>
        <taxon>Tissierellales</taxon>
        <taxon>Peptoniphilaceae</taxon>
        <taxon>Peptoniphilus</taxon>
    </lineage>
</organism>
<evidence type="ECO:0000313" key="2">
    <source>
        <dbReference type="Proteomes" id="UP001519306"/>
    </source>
</evidence>
<proteinExistence type="predicted"/>
<comment type="caution">
    <text evidence="1">The sequence shown here is derived from an EMBL/GenBank/DDBJ whole genome shotgun (WGS) entry which is preliminary data.</text>
</comment>
<sequence>MNFYADIIVDRKHIGDIYETYLVKSKGVYYDTLS</sequence>
<dbReference type="Proteomes" id="UP001519306">
    <property type="component" value="Unassembled WGS sequence"/>
</dbReference>
<dbReference type="EMBL" id="JAGGLJ010000002">
    <property type="protein sequence ID" value="MBP2024767.1"/>
    <property type="molecule type" value="Genomic_DNA"/>
</dbReference>
<name>A0ABS4KAI8_9FIRM</name>
<gene>
    <name evidence="1" type="ORF">J2Z71_000283</name>
</gene>
<keyword evidence="2" id="KW-1185">Reference proteome</keyword>
<accession>A0ABS4KAI8</accession>
<reference evidence="1 2" key="1">
    <citation type="submission" date="2021-03" db="EMBL/GenBank/DDBJ databases">
        <title>Genomic Encyclopedia of Type Strains, Phase IV (KMG-IV): sequencing the most valuable type-strain genomes for metagenomic binning, comparative biology and taxonomic classification.</title>
        <authorList>
            <person name="Goeker M."/>
        </authorList>
    </citation>
    <scope>NUCLEOTIDE SEQUENCE [LARGE SCALE GENOMIC DNA]</scope>
    <source>
        <strain evidence="1 2">DSM 27563</strain>
    </source>
</reference>
<protein>
    <submittedName>
        <fullName evidence="1">Uncharacterized protein</fullName>
    </submittedName>
</protein>